<gene>
    <name evidence="10" type="ORF">UR35_C0001G0039</name>
</gene>
<sequence length="458" mass="52721">MAQKLLRLLQTNFVLILICLLFLGTRLFRISGIPSSVYWDEASIGYNAYSVLTTGKDEWGEFMPLHFRAFGEFKLPVYIYSVTASEFIFGLTPLAVRLPAVIFGLLSIIGLYLLVLKLTSNKLLSLISSFLFAISSWFFIFSRTGYEAVAGLSFFIWATYFGILSFKKKWFFIFSTLSFILSYYSYNSFRVLTPFVLIPLLVFSFYKKKFAEVLISIIILVVSIIPIYKLYTKDSGLSRLQTVGTKSSIISNYIKNFSPEFLFVKGDSNPRSQIPGNGELYYLDAMFLLLGILYILKSKNYKFYAILGILLIAPIPAAITKENPHALRAILMSPILSVICAMGIYYFSSFFTKNKNILLTIIIVFYVLTFEGYIYKFGTEYNNLSRSAWQYEYKQIFENQKEGCVSDEFAQPYIFALFYHKVDPYYFRQTKILNKVSDWGFSTVKSFGNFDFPKICKN</sequence>
<reference evidence="10 11" key="1">
    <citation type="journal article" date="2015" name="Nature">
        <title>rRNA introns, odd ribosomes, and small enigmatic genomes across a large radiation of phyla.</title>
        <authorList>
            <person name="Brown C.T."/>
            <person name="Hug L.A."/>
            <person name="Thomas B.C."/>
            <person name="Sharon I."/>
            <person name="Castelle C.J."/>
            <person name="Singh A."/>
            <person name="Wilkins M.J."/>
            <person name="Williams K.H."/>
            <person name="Banfield J.F."/>
        </authorList>
    </citation>
    <scope>NUCLEOTIDE SEQUENCE [LARGE SCALE GENOMIC DNA]</scope>
</reference>
<accession>A0A0G0CPZ7</accession>
<keyword evidence="5 8" id="KW-0812">Transmembrane</keyword>
<dbReference type="GO" id="GO:0005886">
    <property type="term" value="C:plasma membrane"/>
    <property type="evidence" value="ECO:0007669"/>
    <property type="project" value="UniProtKB-SubCell"/>
</dbReference>
<dbReference type="InterPro" id="IPR038731">
    <property type="entry name" value="RgtA/B/C-like"/>
</dbReference>
<feature type="domain" description="Glycosyltransferase RgtA/B/C/D-like" evidence="9">
    <location>
        <begin position="76"/>
        <end position="223"/>
    </location>
</feature>
<dbReference type="Proteomes" id="UP000034778">
    <property type="component" value="Unassembled WGS sequence"/>
</dbReference>
<evidence type="ECO:0000256" key="7">
    <source>
        <dbReference type="ARBA" id="ARBA00023136"/>
    </source>
</evidence>
<dbReference type="PANTHER" id="PTHR33908">
    <property type="entry name" value="MANNOSYLTRANSFERASE YKCB-RELATED"/>
    <property type="match status" value="1"/>
</dbReference>
<organism evidence="10 11">
    <name type="scientific">Candidatus Woesebacteria bacterium GW2011_GWB1_33_22</name>
    <dbReference type="NCBI Taxonomy" id="1618566"/>
    <lineage>
        <taxon>Bacteria</taxon>
        <taxon>Candidatus Woeseibacteriota</taxon>
    </lineage>
</organism>
<feature type="transmembrane region" description="Helical" evidence="8">
    <location>
        <begin position="326"/>
        <end position="345"/>
    </location>
</feature>
<feature type="transmembrane region" description="Helical" evidence="8">
    <location>
        <begin position="146"/>
        <end position="163"/>
    </location>
</feature>
<feature type="transmembrane region" description="Helical" evidence="8">
    <location>
        <begin position="170"/>
        <end position="185"/>
    </location>
</feature>
<dbReference type="InterPro" id="IPR050297">
    <property type="entry name" value="LipidA_mod_glycosyltrf_83"/>
</dbReference>
<evidence type="ECO:0000256" key="5">
    <source>
        <dbReference type="ARBA" id="ARBA00022692"/>
    </source>
</evidence>
<evidence type="ECO:0000256" key="3">
    <source>
        <dbReference type="ARBA" id="ARBA00022676"/>
    </source>
</evidence>
<keyword evidence="4" id="KW-0808">Transferase</keyword>
<evidence type="ECO:0000256" key="8">
    <source>
        <dbReference type="SAM" id="Phobius"/>
    </source>
</evidence>
<feature type="transmembrane region" description="Helical" evidence="8">
    <location>
        <begin position="357"/>
        <end position="375"/>
    </location>
</feature>
<feature type="transmembrane region" description="Helical" evidence="8">
    <location>
        <begin position="213"/>
        <end position="231"/>
    </location>
</feature>
<evidence type="ECO:0000256" key="1">
    <source>
        <dbReference type="ARBA" id="ARBA00004651"/>
    </source>
</evidence>
<dbReference type="AlphaFoldDB" id="A0A0G0CPZ7"/>
<dbReference type="GO" id="GO:0016763">
    <property type="term" value="F:pentosyltransferase activity"/>
    <property type="evidence" value="ECO:0007669"/>
    <property type="project" value="TreeGrafter"/>
</dbReference>
<evidence type="ECO:0000313" key="10">
    <source>
        <dbReference type="EMBL" id="KKP45442.1"/>
    </source>
</evidence>
<protein>
    <recommendedName>
        <fullName evidence="9">Glycosyltransferase RgtA/B/C/D-like domain-containing protein</fullName>
    </recommendedName>
</protein>
<keyword evidence="2" id="KW-1003">Cell membrane</keyword>
<evidence type="ECO:0000313" key="11">
    <source>
        <dbReference type="Proteomes" id="UP000034778"/>
    </source>
</evidence>
<keyword evidence="3" id="KW-0328">Glycosyltransferase</keyword>
<comment type="subcellular location">
    <subcellularLocation>
        <location evidence="1">Cell membrane</location>
        <topology evidence="1">Multi-pass membrane protein</topology>
    </subcellularLocation>
</comment>
<dbReference type="PANTHER" id="PTHR33908:SF11">
    <property type="entry name" value="MEMBRANE PROTEIN"/>
    <property type="match status" value="1"/>
</dbReference>
<evidence type="ECO:0000259" key="9">
    <source>
        <dbReference type="Pfam" id="PF13231"/>
    </source>
</evidence>
<dbReference type="STRING" id="1618566.UR35_C0001G0039"/>
<keyword evidence="7 8" id="KW-0472">Membrane</keyword>
<keyword evidence="6 8" id="KW-1133">Transmembrane helix</keyword>
<comment type="caution">
    <text evidence="10">The sequence shown here is derived from an EMBL/GenBank/DDBJ whole genome shotgun (WGS) entry which is preliminary data.</text>
</comment>
<name>A0A0G0CPZ7_9BACT</name>
<feature type="transmembrane region" description="Helical" evidence="8">
    <location>
        <begin position="303"/>
        <end position="320"/>
    </location>
</feature>
<feature type="transmembrane region" description="Helical" evidence="8">
    <location>
        <begin position="94"/>
        <end position="116"/>
    </location>
</feature>
<feature type="transmembrane region" description="Helical" evidence="8">
    <location>
        <begin position="123"/>
        <end position="140"/>
    </location>
</feature>
<dbReference type="Pfam" id="PF13231">
    <property type="entry name" value="PMT_2"/>
    <property type="match status" value="1"/>
</dbReference>
<evidence type="ECO:0000256" key="2">
    <source>
        <dbReference type="ARBA" id="ARBA00022475"/>
    </source>
</evidence>
<evidence type="ECO:0000256" key="6">
    <source>
        <dbReference type="ARBA" id="ARBA00022989"/>
    </source>
</evidence>
<evidence type="ECO:0000256" key="4">
    <source>
        <dbReference type="ARBA" id="ARBA00022679"/>
    </source>
</evidence>
<proteinExistence type="predicted"/>
<dbReference type="GO" id="GO:0009103">
    <property type="term" value="P:lipopolysaccharide biosynthetic process"/>
    <property type="evidence" value="ECO:0007669"/>
    <property type="project" value="UniProtKB-ARBA"/>
</dbReference>
<dbReference type="EMBL" id="LBOW01000001">
    <property type="protein sequence ID" value="KKP45442.1"/>
    <property type="molecule type" value="Genomic_DNA"/>
</dbReference>